<evidence type="ECO:0000256" key="1">
    <source>
        <dbReference type="ARBA" id="ARBA00001946"/>
    </source>
</evidence>
<comment type="catalytic activity">
    <reaction evidence="4">
        <text>3',3'-c-di-GMP + H2O = 5'-phosphoguanylyl(3'-&gt;5')guanosine + H(+)</text>
        <dbReference type="Rhea" id="RHEA:24902"/>
        <dbReference type="ChEBI" id="CHEBI:15377"/>
        <dbReference type="ChEBI" id="CHEBI:15378"/>
        <dbReference type="ChEBI" id="CHEBI:58754"/>
        <dbReference type="ChEBI" id="CHEBI:58805"/>
        <dbReference type="EC" id="3.1.4.52"/>
    </reaction>
    <physiologicalReaction direction="left-to-right" evidence="4">
        <dbReference type="Rhea" id="RHEA:24903"/>
    </physiologicalReaction>
</comment>
<dbReference type="PROSITE" id="PS50887">
    <property type="entry name" value="GGDEF"/>
    <property type="match status" value="1"/>
</dbReference>
<protein>
    <recommendedName>
        <fullName evidence="2">cyclic-guanylate-specific phosphodiesterase</fullName>
        <ecNumber evidence="2">3.1.4.52</ecNumber>
    </recommendedName>
</protein>
<dbReference type="GO" id="GO:0071111">
    <property type="term" value="F:cyclic-guanylate-specific phosphodiesterase activity"/>
    <property type="evidence" value="ECO:0007669"/>
    <property type="project" value="UniProtKB-EC"/>
</dbReference>
<dbReference type="PANTHER" id="PTHR44757">
    <property type="entry name" value="DIGUANYLATE CYCLASE DGCP"/>
    <property type="match status" value="1"/>
</dbReference>
<dbReference type="PANTHER" id="PTHR44757:SF2">
    <property type="entry name" value="BIOFILM ARCHITECTURE MAINTENANCE PROTEIN MBAA"/>
    <property type="match status" value="1"/>
</dbReference>
<keyword evidence="3" id="KW-0973">c-di-GMP</keyword>
<dbReference type="Proteomes" id="UP000186895">
    <property type="component" value="Unassembled WGS sequence"/>
</dbReference>
<organism evidence="8 9">
    <name type="scientific">Marinobacterium stanieri</name>
    <dbReference type="NCBI Taxonomy" id="49186"/>
    <lineage>
        <taxon>Bacteria</taxon>
        <taxon>Pseudomonadati</taxon>
        <taxon>Pseudomonadota</taxon>
        <taxon>Gammaproteobacteria</taxon>
        <taxon>Oceanospirillales</taxon>
        <taxon>Oceanospirillaceae</taxon>
        <taxon>Marinobacterium</taxon>
    </lineage>
</organism>
<accession>A0A1N6N5C6</accession>
<dbReference type="PROSITE" id="PS50883">
    <property type="entry name" value="EAL"/>
    <property type="match status" value="1"/>
</dbReference>
<dbReference type="NCBIfam" id="TIGR00229">
    <property type="entry name" value="sensory_box"/>
    <property type="match status" value="2"/>
</dbReference>
<dbReference type="InterPro" id="IPR043128">
    <property type="entry name" value="Rev_trsase/Diguanyl_cyclase"/>
</dbReference>
<name>A0A1N6N5C6_9GAMM</name>
<dbReference type="NCBIfam" id="TIGR00254">
    <property type="entry name" value="GGDEF"/>
    <property type="match status" value="1"/>
</dbReference>
<dbReference type="InterPro" id="IPR000014">
    <property type="entry name" value="PAS"/>
</dbReference>
<feature type="domain" description="EAL" evidence="6">
    <location>
        <begin position="488"/>
        <end position="741"/>
    </location>
</feature>
<dbReference type="PROSITE" id="PS50113">
    <property type="entry name" value="PAC"/>
    <property type="match status" value="2"/>
</dbReference>
<evidence type="ECO:0000313" key="9">
    <source>
        <dbReference type="Proteomes" id="UP000186895"/>
    </source>
</evidence>
<dbReference type="SUPFAM" id="SSF55073">
    <property type="entry name" value="Nucleotide cyclase"/>
    <property type="match status" value="1"/>
</dbReference>
<dbReference type="InterPro" id="IPR001633">
    <property type="entry name" value="EAL_dom"/>
</dbReference>
<dbReference type="PIRSF" id="PIRSF005925">
    <property type="entry name" value="Dos"/>
    <property type="match status" value="1"/>
</dbReference>
<dbReference type="FunFam" id="3.30.70.270:FF:000001">
    <property type="entry name" value="Diguanylate cyclase domain protein"/>
    <property type="match status" value="1"/>
</dbReference>
<dbReference type="SMART" id="SM00086">
    <property type="entry name" value="PAC"/>
    <property type="match status" value="2"/>
</dbReference>
<evidence type="ECO:0000256" key="2">
    <source>
        <dbReference type="ARBA" id="ARBA00012282"/>
    </source>
</evidence>
<gene>
    <name evidence="8" type="ORF">SAMN05421647_10127</name>
</gene>
<dbReference type="InterPro" id="IPR001610">
    <property type="entry name" value="PAC"/>
</dbReference>
<dbReference type="InterPro" id="IPR052155">
    <property type="entry name" value="Biofilm_reg_signaling"/>
</dbReference>
<dbReference type="AlphaFoldDB" id="A0A1N6N5C6"/>
<dbReference type="GO" id="GO:0071732">
    <property type="term" value="P:cellular response to nitric oxide"/>
    <property type="evidence" value="ECO:0007669"/>
    <property type="project" value="UniProtKB-ARBA"/>
</dbReference>
<dbReference type="Pfam" id="PF00990">
    <property type="entry name" value="GGDEF"/>
    <property type="match status" value="1"/>
</dbReference>
<dbReference type="CDD" id="cd01949">
    <property type="entry name" value="GGDEF"/>
    <property type="match status" value="1"/>
</dbReference>
<dbReference type="SUPFAM" id="SSF55785">
    <property type="entry name" value="PYP-like sensor domain (PAS domain)"/>
    <property type="match status" value="2"/>
</dbReference>
<dbReference type="EMBL" id="FTMN01000001">
    <property type="protein sequence ID" value="SIP87277.1"/>
    <property type="molecule type" value="Genomic_DNA"/>
</dbReference>
<dbReference type="Gene3D" id="3.20.20.450">
    <property type="entry name" value="EAL domain"/>
    <property type="match status" value="1"/>
</dbReference>
<dbReference type="InterPro" id="IPR000160">
    <property type="entry name" value="GGDEF_dom"/>
</dbReference>
<reference evidence="8 9" key="1">
    <citation type="submission" date="2017-01" db="EMBL/GenBank/DDBJ databases">
        <authorList>
            <person name="Mah S.A."/>
            <person name="Swanson W.J."/>
            <person name="Moy G.W."/>
            <person name="Vacquier V.D."/>
        </authorList>
    </citation>
    <scope>NUCLEOTIDE SEQUENCE [LARGE SCALE GENOMIC DNA]</scope>
    <source>
        <strain evidence="8 9">DSM 7027</strain>
    </source>
</reference>
<dbReference type="FunFam" id="3.20.20.450:FF:000001">
    <property type="entry name" value="Cyclic di-GMP phosphodiesterase yahA"/>
    <property type="match status" value="1"/>
</dbReference>
<feature type="domain" description="GGDEF" evidence="7">
    <location>
        <begin position="346"/>
        <end position="479"/>
    </location>
</feature>
<dbReference type="EC" id="3.1.4.52" evidence="2"/>
<keyword evidence="9" id="KW-1185">Reference proteome</keyword>
<dbReference type="eggNOG" id="COG5001">
    <property type="taxonomic scope" value="Bacteria"/>
</dbReference>
<dbReference type="Gene3D" id="3.30.70.270">
    <property type="match status" value="1"/>
</dbReference>
<proteinExistence type="predicted"/>
<dbReference type="Pfam" id="PF13426">
    <property type="entry name" value="PAS_9"/>
    <property type="match status" value="2"/>
</dbReference>
<evidence type="ECO:0000259" key="7">
    <source>
        <dbReference type="PROSITE" id="PS50887"/>
    </source>
</evidence>
<evidence type="ECO:0000256" key="3">
    <source>
        <dbReference type="ARBA" id="ARBA00022636"/>
    </source>
</evidence>
<evidence type="ECO:0000259" key="6">
    <source>
        <dbReference type="PROSITE" id="PS50883"/>
    </source>
</evidence>
<dbReference type="InterPro" id="IPR000700">
    <property type="entry name" value="PAS-assoc_C"/>
</dbReference>
<dbReference type="STRING" id="49186.SAMN05421647_10127"/>
<dbReference type="Pfam" id="PF00563">
    <property type="entry name" value="EAL"/>
    <property type="match status" value="1"/>
</dbReference>
<sequence length="750" mass="85318">MNNDNNELKIDLTPYGSGTASASSLLNEHQIILDNAGVGICFVLDRRIQRCNHQFAQIHGYASADDMRGMTSMSLYPDAASHKALGQAAYPILARGERYQTERLMRRQDGSRFWCRLTGKMVEPSQPEQGSIWIVEDIDEQRKASEELKTLSHYQQLILDHAMVGIVFLQNRHVTSCNRRFAEMLGYTPQELQGVSSRTWYPNKDRWEEMGQYYGKFLAKGLSFRTEIELVRKNGKHIWCDVCSKAIAPEDPSQGSIWIMLDVTDRHASEQALLDAHQALEQRVEERTRKLEQVVSDLHHEIEERILAEERIRHLAQHDGLTGLPNRDLFQQRLEDHLEQSRARGEQLAVLFIDLDRFKHINDSLGHHEGDILLKSIAERLRQAIDGDNTVARIGGDEFVVMLPNIRSDREIENAVTALQTALQPTLNIGLHELRISCSTGIAVFPADGATPQTLIQHADTAMYRAKAQGRNRFQFYNHQLDREQLERVELENALFHALKHEEFELYYQPQVDIKTGLIDGAEALIRWNRPDHGMVSPGSFIPLAEECGLIGDIGDWVLEQACAQMHHWQQNGIHLRVSVNLSALQLEDPDFCEHVADCLQRYGLEPDQLELELTESILMKHVDQTTSLLSQLDAMGVHLSIDDFGTGYSSLSYLKRFPLDKLKIDQSFVREISVDQDDAVICRTIISMAENLNLKVTAEGVEEAQQLALLAEFGCHQYQGYLFSKPLPASELLALYQQQQREAAQVYVI</sequence>
<dbReference type="InterPro" id="IPR012226">
    <property type="entry name" value="Diguanyl_cyclase/Pdiesterase"/>
</dbReference>
<feature type="domain" description="PAC" evidence="5">
    <location>
        <begin position="99"/>
        <end position="150"/>
    </location>
</feature>
<dbReference type="InterPro" id="IPR035965">
    <property type="entry name" value="PAS-like_dom_sf"/>
</dbReference>
<dbReference type="SMART" id="SM00267">
    <property type="entry name" value="GGDEF"/>
    <property type="match status" value="1"/>
</dbReference>
<dbReference type="CDD" id="cd00130">
    <property type="entry name" value="PAS"/>
    <property type="match status" value="2"/>
</dbReference>
<dbReference type="InterPro" id="IPR035919">
    <property type="entry name" value="EAL_sf"/>
</dbReference>
<dbReference type="RefSeq" id="WP_076459916.1">
    <property type="nucleotide sequence ID" value="NZ_FTMN01000001.1"/>
</dbReference>
<dbReference type="SMART" id="SM00091">
    <property type="entry name" value="PAS"/>
    <property type="match status" value="2"/>
</dbReference>
<evidence type="ECO:0000256" key="4">
    <source>
        <dbReference type="ARBA" id="ARBA00051114"/>
    </source>
</evidence>
<dbReference type="InterPro" id="IPR029787">
    <property type="entry name" value="Nucleotide_cyclase"/>
</dbReference>
<dbReference type="SMART" id="SM00052">
    <property type="entry name" value="EAL"/>
    <property type="match status" value="1"/>
</dbReference>
<comment type="cofactor">
    <cofactor evidence="1">
        <name>Mg(2+)</name>
        <dbReference type="ChEBI" id="CHEBI:18420"/>
    </cofactor>
</comment>
<dbReference type="Gene3D" id="3.30.450.20">
    <property type="entry name" value="PAS domain"/>
    <property type="match status" value="2"/>
</dbReference>
<evidence type="ECO:0000259" key="5">
    <source>
        <dbReference type="PROSITE" id="PS50113"/>
    </source>
</evidence>
<dbReference type="CDD" id="cd01948">
    <property type="entry name" value="EAL"/>
    <property type="match status" value="1"/>
</dbReference>
<dbReference type="SUPFAM" id="SSF141868">
    <property type="entry name" value="EAL domain-like"/>
    <property type="match status" value="1"/>
</dbReference>
<feature type="domain" description="PAC" evidence="5">
    <location>
        <begin position="224"/>
        <end position="275"/>
    </location>
</feature>
<evidence type="ECO:0000313" key="8">
    <source>
        <dbReference type="EMBL" id="SIP87277.1"/>
    </source>
</evidence>